<protein>
    <submittedName>
        <fullName evidence="1">Uncharacterized protein</fullName>
    </submittedName>
</protein>
<evidence type="ECO:0000313" key="1">
    <source>
        <dbReference type="EMBL" id="QYW01774.1"/>
    </source>
</evidence>
<reference evidence="1" key="1">
    <citation type="submission" date="2021-06" db="EMBL/GenBank/DDBJ databases">
        <title>Complete genome sequence of Stenotrophomonas maltophilia phage Paxi.</title>
        <authorList>
            <person name="Jeon E."/>
            <person name="Hudson A."/>
            <person name="Talcott A."/>
            <person name="Clark J."/>
            <person name="Liu M."/>
            <person name="Burrowes B."/>
        </authorList>
    </citation>
    <scope>NUCLEOTIDE SEQUENCE</scope>
</reference>
<proteinExistence type="predicted"/>
<dbReference type="EMBL" id="MZ326856">
    <property type="protein sequence ID" value="QYW01774.1"/>
    <property type="molecule type" value="Genomic_DNA"/>
</dbReference>
<accession>A0AAE7WLP8</accession>
<keyword evidence="2" id="KW-1185">Reference proteome</keyword>
<dbReference type="Proteomes" id="UP000827185">
    <property type="component" value="Segment"/>
</dbReference>
<organism evidence="1 2">
    <name type="scientific">Stenotrophomonas phage Paxi</name>
    <dbReference type="NCBI Taxonomy" id="2859653"/>
    <lineage>
        <taxon>Viruses</taxon>
        <taxon>Duplodnaviria</taxon>
        <taxon>Heunggongvirae</taxon>
        <taxon>Uroviricota</taxon>
        <taxon>Caudoviricetes</taxon>
        <taxon>Schitoviridae</taxon>
        <taxon>Pokkenvirus</taxon>
        <taxon>Pokkenvirus paxi</taxon>
    </lineage>
</organism>
<evidence type="ECO:0000313" key="2">
    <source>
        <dbReference type="Proteomes" id="UP000827185"/>
    </source>
</evidence>
<sequence length="63" mass="8001">MDADLLFRSFKCMQTKPFDIRRERRQFRRYCKQHGVIQAKQELRYFRTERKHFKYMTDGMETF</sequence>
<gene>
    <name evidence="1" type="ORF">CPT_Paxi_003</name>
</gene>
<name>A0AAE7WLP8_9CAUD</name>